<feature type="transmembrane region" description="Helical" evidence="11">
    <location>
        <begin position="128"/>
        <end position="147"/>
    </location>
</feature>
<feature type="compositionally biased region" description="Low complexity" evidence="10">
    <location>
        <begin position="1155"/>
        <end position="1164"/>
    </location>
</feature>
<dbReference type="Gene3D" id="6.10.140.1330">
    <property type="match status" value="1"/>
</dbReference>
<feature type="transmembrane region" description="Helical" evidence="11">
    <location>
        <begin position="200"/>
        <end position="223"/>
    </location>
</feature>
<organism evidence="13 14">
    <name type="scientific">Chrysophaeum taylorii</name>
    <dbReference type="NCBI Taxonomy" id="2483200"/>
    <lineage>
        <taxon>Eukaryota</taxon>
        <taxon>Sar</taxon>
        <taxon>Stramenopiles</taxon>
        <taxon>Ochrophyta</taxon>
        <taxon>Pelagophyceae</taxon>
        <taxon>Pelagomonadales</taxon>
        <taxon>Pelagomonadaceae</taxon>
        <taxon>Chrysophaeum</taxon>
    </lineage>
</organism>
<proteinExistence type="predicted"/>
<feature type="domain" description="Cation/H+ exchanger transmembrane" evidence="12">
    <location>
        <begin position="351"/>
        <end position="454"/>
    </location>
</feature>
<feature type="transmembrane region" description="Helical" evidence="11">
    <location>
        <begin position="93"/>
        <end position="116"/>
    </location>
</feature>
<dbReference type="InterPro" id="IPR018490">
    <property type="entry name" value="cNMP-bd_dom_sf"/>
</dbReference>
<keyword evidence="6" id="KW-0915">Sodium</keyword>
<dbReference type="SUPFAM" id="SSF51206">
    <property type="entry name" value="cAMP-binding domain-like"/>
    <property type="match status" value="1"/>
</dbReference>
<evidence type="ECO:0000256" key="3">
    <source>
        <dbReference type="ARBA" id="ARBA00022475"/>
    </source>
</evidence>
<feature type="transmembrane region" description="Helical" evidence="11">
    <location>
        <begin position="29"/>
        <end position="46"/>
    </location>
</feature>
<feature type="domain" description="Cation/H+ exchanger transmembrane" evidence="12">
    <location>
        <begin position="14"/>
        <end position="312"/>
    </location>
</feature>
<evidence type="ECO:0000256" key="8">
    <source>
        <dbReference type="ARBA" id="ARBA00023136"/>
    </source>
</evidence>
<reference evidence="13" key="1">
    <citation type="submission" date="2023-01" db="EMBL/GenBank/DDBJ databases">
        <title>Metagenome sequencing of chrysophaentin producing Chrysophaeum taylorii.</title>
        <authorList>
            <person name="Davison J."/>
            <person name="Bewley C."/>
        </authorList>
    </citation>
    <scope>NUCLEOTIDE SEQUENCE</scope>
    <source>
        <strain evidence="13">NIES-1699</strain>
    </source>
</reference>
<feature type="region of interest" description="Disordered" evidence="10">
    <location>
        <begin position="1146"/>
        <end position="1199"/>
    </location>
</feature>
<protein>
    <recommendedName>
        <fullName evidence="12">Cation/H+ exchanger transmembrane domain-containing protein</fullName>
    </recommendedName>
</protein>
<feature type="transmembrane region" description="Helical" evidence="11">
    <location>
        <begin position="429"/>
        <end position="447"/>
    </location>
</feature>
<evidence type="ECO:0000256" key="9">
    <source>
        <dbReference type="ARBA" id="ARBA00023201"/>
    </source>
</evidence>
<dbReference type="Pfam" id="PF00999">
    <property type="entry name" value="Na_H_Exchanger"/>
    <property type="match status" value="2"/>
</dbReference>
<dbReference type="Gene3D" id="2.60.120.10">
    <property type="entry name" value="Jelly Rolls"/>
    <property type="match status" value="1"/>
</dbReference>
<dbReference type="GO" id="GO:0051453">
    <property type="term" value="P:regulation of intracellular pH"/>
    <property type="evidence" value="ECO:0007669"/>
    <property type="project" value="TreeGrafter"/>
</dbReference>
<dbReference type="InterPro" id="IPR018422">
    <property type="entry name" value="Cation/H_exchanger_CPA1"/>
</dbReference>
<evidence type="ECO:0000256" key="10">
    <source>
        <dbReference type="SAM" id="MobiDB-lite"/>
    </source>
</evidence>
<evidence type="ECO:0000256" key="5">
    <source>
        <dbReference type="ARBA" id="ARBA00022989"/>
    </source>
</evidence>
<feature type="transmembrane region" description="Helical" evidence="11">
    <location>
        <begin position="360"/>
        <end position="385"/>
    </location>
</feature>
<keyword evidence="9" id="KW-0739">Sodium transport</keyword>
<evidence type="ECO:0000256" key="7">
    <source>
        <dbReference type="ARBA" id="ARBA00023065"/>
    </source>
</evidence>
<dbReference type="Proteomes" id="UP001230188">
    <property type="component" value="Unassembled WGS sequence"/>
</dbReference>
<sequence length="1340" mass="145999">MENFGLMCFVMFITIGIIVRQYAPKITSLPFTVIIMIMGMITGAIVQATSHAAPTIRAWYNIAPETLLWAIIPILVFESAFNTETHIFAKLKWQILTLAGPGVIVASILTAAFVKVTFVEYDWDWPTCLMFGAITAATDPVAVVALLKELGVSERLGTLIEGESLLNDGTAIVVFEVFYDALEDAPCDPDMPSVGKVFEFLFRLGGIGPILGCAIGYIATNWLGSMLNDPFNEICITLIVCYGSFGLADGVIGTSGVLTVCFAGMWINKFGKGRISASVEPAMHSFWGVLAHVSNVVVFFMTGLVMAVKVFGTRKHDLGEDCVRCGDEEEDDALERARRFLGDEEAEVEVDCHSFRELDIYYLIILYIGLHVVRGIVVLLSAPVLYKSVYGMTWQQLLVITYGGLRGAVGLALALIINDTDGFASRLQIRILFQIAGIAFLTLMINGTTTRFVLHALELDKISDAQNEVWSHVTVDADRKIAKEINLLRRDQYIGDADWSIVWRYIPVLTCDSYWFRIRESYVSLSPSETADLADWSGRRGKIQSAEEPGESDIGRRLVSAVRNWCFSTFTNRSGNYPMPPLLKSIWFGYHRAYGSTPPHFIHLSEARIGATDAEQTGGDKAADKVADARVRAYSHGEIFKAVKGSALLKDHDLTKHHALGLSVVVTTDGGSSSSIDSKVAATTAFVPVSDKSIAKARSVSPDKAVLGESRSRVLWAIKANYQTQFQQGRLSAGGLRALLENVEEQEDDNTKPIKGWELLSTYGGTSTENVEWLKNSKGWFPPGLGIHKRIDGMIFRDAAAMFEMAYNFVTAHEDIDVDEICDDADIALVITTELASQMELAANAIRYFEQNYPLVAGAVKTQVASRLMLIYYQNLLNELAEHGHATEKENEGASEAIDEMQMHLVSHPSIESPAPLDAVLGDVPFLAPLSQSERATILSDPAVCHVEAVAAGSTVALAGRTNLEFKGFGGWFVVVKGSVHVTQRPERAVAAIDPEEVVLTSGAVCCLEEQLLDLPFASTYRTVSNCKIAFFDRAAMHALAARNAAVRFSLWWSVALSALRGYEEFARLPARELDALSRHAKFVEAPDDARVAAQRQQRKKASFPYSKDDERAPLVSDGGGAPVTAEDATGYILCCSAPKNEPVEDEIPVGAGAGAAPDAALDDQPPREDVYLLDSTPMDAPSEAKDSDPKDDDDDDDLMLALSLPAGHSLLLLRGAAKTATDAGGALKVNTAITLITIDPTATSRQIRLGFAAKAFILDDSLLKTQGVCIHDDHDLVASDPSLANVKNTRASAIKQLNAKSPPPAEDRFSWLHNHMRSKARRAQQRSMIVGGNNAKNDP</sequence>
<feature type="transmembrane region" description="Helical" evidence="11">
    <location>
        <begin position="397"/>
        <end position="417"/>
    </location>
</feature>
<accession>A0AAD7XJH6</accession>
<comment type="caution">
    <text evidence="13">The sequence shown here is derived from an EMBL/GenBank/DDBJ whole genome shotgun (WGS) entry which is preliminary data.</text>
</comment>
<feature type="transmembrane region" description="Helical" evidence="11">
    <location>
        <begin position="58"/>
        <end position="81"/>
    </location>
</feature>
<dbReference type="GO" id="GO:0005886">
    <property type="term" value="C:plasma membrane"/>
    <property type="evidence" value="ECO:0007669"/>
    <property type="project" value="UniProtKB-SubCell"/>
</dbReference>
<dbReference type="PANTHER" id="PTHR10110:SF86">
    <property type="entry name" value="SODIUM_HYDROGEN EXCHANGER 7"/>
    <property type="match status" value="1"/>
</dbReference>
<keyword evidence="5 11" id="KW-1133">Transmembrane helix</keyword>
<comment type="subcellular location">
    <subcellularLocation>
        <location evidence="1">Cell membrane</location>
        <topology evidence="1">Multi-pass membrane protein</topology>
    </subcellularLocation>
</comment>
<keyword evidence="2" id="KW-0813">Transport</keyword>
<dbReference type="InterPro" id="IPR006153">
    <property type="entry name" value="Cation/H_exchanger_TM"/>
</dbReference>
<dbReference type="EMBL" id="JAQMWT010000673">
    <property type="protein sequence ID" value="KAJ8598440.1"/>
    <property type="molecule type" value="Genomic_DNA"/>
</dbReference>
<keyword evidence="4 11" id="KW-0812">Transmembrane</keyword>
<feature type="region of interest" description="Disordered" evidence="10">
    <location>
        <begin position="1088"/>
        <end position="1122"/>
    </location>
</feature>
<feature type="transmembrane region" description="Helical" evidence="11">
    <location>
        <begin position="286"/>
        <end position="308"/>
    </location>
</feature>
<keyword evidence="7" id="KW-0406">Ion transport</keyword>
<evidence type="ECO:0000256" key="2">
    <source>
        <dbReference type="ARBA" id="ARBA00022448"/>
    </source>
</evidence>
<dbReference type="GO" id="GO:0015385">
    <property type="term" value="F:sodium:proton antiporter activity"/>
    <property type="evidence" value="ECO:0007669"/>
    <property type="project" value="InterPro"/>
</dbReference>
<evidence type="ECO:0000256" key="4">
    <source>
        <dbReference type="ARBA" id="ARBA00022692"/>
    </source>
</evidence>
<feature type="transmembrane region" description="Helical" evidence="11">
    <location>
        <begin position="235"/>
        <end position="266"/>
    </location>
</feature>
<dbReference type="PANTHER" id="PTHR10110">
    <property type="entry name" value="SODIUM/HYDROGEN EXCHANGER"/>
    <property type="match status" value="1"/>
</dbReference>
<keyword evidence="14" id="KW-1185">Reference proteome</keyword>
<evidence type="ECO:0000259" key="12">
    <source>
        <dbReference type="Pfam" id="PF00999"/>
    </source>
</evidence>
<feature type="transmembrane region" description="Helical" evidence="11">
    <location>
        <begin position="5"/>
        <end position="23"/>
    </location>
</feature>
<keyword evidence="8 11" id="KW-0472">Membrane</keyword>
<name>A0AAD7XJH6_9STRA</name>
<keyword evidence="3" id="KW-1003">Cell membrane</keyword>
<feature type="compositionally biased region" description="Acidic residues" evidence="10">
    <location>
        <begin position="1190"/>
        <end position="1199"/>
    </location>
</feature>
<evidence type="ECO:0000256" key="6">
    <source>
        <dbReference type="ARBA" id="ARBA00023053"/>
    </source>
</evidence>
<evidence type="ECO:0000256" key="1">
    <source>
        <dbReference type="ARBA" id="ARBA00004651"/>
    </source>
</evidence>
<evidence type="ECO:0000313" key="13">
    <source>
        <dbReference type="EMBL" id="KAJ8598440.1"/>
    </source>
</evidence>
<gene>
    <name evidence="13" type="ORF">CTAYLR_006856</name>
</gene>
<dbReference type="InterPro" id="IPR014710">
    <property type="entry name" value="RmlC-like_jellyroll"/>
</dbReference>
<evidence type="ECO:0000313" key="14">
    <source>
        <dbReference type="Proteomes" id="UP001230188"/>
    </source>
</evidence>
<dbReference type="GO" id="GO:0098719">
    <property type="term" value="P:sodium ion import across plasma membrane"/>
    <property type="evidence" value="ECO:0007669"/>
    <property type="project" value="TreeGrafter"/>
</dbReference>
<dbReference type="GO" id="GO:0015386">
    <property type="term" value="F:potassium:proton antiporter activity"/>
    <property type="evidence" value="ECO:0007669"/>
    <property type="project" value="TreeGrafter"/>
</dbReference>
<evidence type="ECO:0000256" key="11">
    <source>
        <dbReference type="SAM" id="Phobius"/>
    </source>
</evidence>